<evidence type="ECO:0000259" key="1">
    <source>
        <dbReference type="Pfam" id="PF01909"/>
    </source>
</evidence>
<evidence type="ECO:0000313" key="3">
    <source>
        <dbReference type="Proteomes" id="UP000614490"/>
    </source>
</evidence>
<proteinExistence type="predicted"/>
<dbReference type="Proteomes" id="UP000614490">
    <property type="component" value="Unassembled WGS sequence"/>
</dbReference>
<dbReference type="InterPro" id="IPR002934">
    <property type="entry name" value="Polymerase_NTP_transf_dom"/>
</dbReference>
<feature type="domain" description="Polymerase nucleotidyl transferase" evidence="1">
    <location>
        <begin position="15"/>
        <end position="69"/>
    </location>
</feature>
<dbReference type="SUPFAM" id="SSF81301">
    <property type="entry name" value="Nucleotidyltransferase"/>
    <property type="match status" value="1"/>
</dbReference>
<accession>A0A931HYE7</accession>
<dbReference type="AlphaFoldDB" id="A0A931HYE7"/>
<dbReference type="InterPro" id="IPR043519">
    <property type="entry name" value="NT_sf"/>
</dbReference>
<keyword evidence="3" id="KW-1185">Reference proteome</keyword>
<dbReference type="Gene3D" id="3.30.460.10">
    <property type="entry name" value="Beta Polymerase, domain 2"/>
    <property type="match status" value="1"/>
</dbReference>
<comment type="caution">
    <text evidence="2">The sequence shown here is derived from an EMBL/GenBank/DDBJ whole genome shotgun (WGS) entry which is preliminary data.</text>
</comment>
<dbReference type="GO" id="GO:0016779">
    <property type="term" value="F:nucleotidyltransferase activity"/>
    <property type="evidence" value="ECO:0007669"/>
    <property type="project" value="InterPro"/>
</dbReference>
<evidence type="ECO:0000313" key="2">
    <source>
        <dbReference type="EMBL" id="MBH0231714.1"/>
    </source>
</evidence>
<dbReference type="Pfam" id="PF01909">
    <property type="entry name" value="NTP_transf_2"/>
    <property type="match status" value="1"/>
</dbReference>
<protein>
    <submittedName>
        <fullName evidence="2">Nucleotidyltransferase domain-containing protein</fullName>
    </submittedName>
</protein>
<dbReference type="RefSeq" id="WP_197318345.1">
    <property type="nucleotide sequence ID" value="NZ_JADZSC010000004.1"/>
</dbReference>
<organism evidence="2 3">
    <name type="scientific">Halobacillus yeomjeoni</name>
    <dbReference type="NCBI Taxonomy" id="311194"/>
    <lineage>
        <taxon>Bacteria</taxon>
        <taxon>Bacillati</taxon>
        <taxon>Bacillota</taxon>
        <taxon>Bacilli</taxon>
        <taxon>Bacillales</taxon>
        <taxon>Bacillaceae</taxon>
        <taxon>Halobacillus</taxon>
    </lineage>
</organism>
<sequence length="239" mass="27650">MSKRKKLSPVDAATEFVKKHHPDCQAALLAGSVIRGESTETSDLDIVIFDERFKTSYRESLVEFGWSIEVFVHNSTSYTKFFNEDTERARPSMPRMVMEGKILKGESFLAPIKKEAEELIKEGPKRWSEEEIKMKRYFITDALDDFIGCKNRAEGLFIASSLMSLAGEFVLRTNNQWVGSSKWMMRTLKEYDSRFANHFIQTFESYYKLNDKEKIITLVDRVLEPYGGRLFDGFSIGKE</sequence>
<reference evidence="2 3" key="1">
    <citation type="journal article" date="2005" name="Int. J. Syst. Evol. Microbiol.">
        <title>Halobacillus yeomjeoni sp. nov., isolated from a marine solar saltern in Korea.</title>
        <authorList>
            <person name="Yoon J.H."/>
            <person name="Kang S.J."/>
            <person name="Lee C.H."/>
            <person name="Oh H.W."/>
            <person name="Oh T.K."/>
        </authorList>
    </citation>
    <scope>NUCLEOTIDE SEQUENCE [LARGE SCALE GENOMIC DNA]</scope>
    <source>
        <strain evidence="2 3">KCTC 3957</strain>
    </source>
</reference>
<gene>
    <name evidence="2" type="ORF">H0267_15995</name>
</gene>
<dbReference type="EMBL" id="JADZSC010000004">
    <property type="protein sequence ID" value="MBH0231714.1"/>
    <property type="molecule type" value="Genomic_DNA"/>
</dbReference>
<dbReference type="CDD" id="cd05403">
    <property type="entry name" value="NT_KNTase_like"/>
    <property type="match status" value="1"/>
</dbReference>
<name>A0A931HYE7_9BACI</name>